<dbReference type="Gene3D" id="1.25.40.10">
    <property type="entry name" value="Tetratricopeptide repeat domain"/>
    <property type="match status" value="1"/>
</dbReference>
<accession>A0A6J2XPV8</accession>
<dbReference type="InParanoid" id="A0A6J2XPV8"/>
<keyword evidence="4" id="KW-0963">Cytoplasm</keyword>
<evidence type="ECO:0000256" key="1">
    <source>
        <dbReference type="ARBA" id="ARBA00004245"/>
    </source>
</evidence>
<keyword evidence="6" id="KW-1185">Reference proteome</keyword>
<dbReference type="GO" id="GO:0021952">
    <property type="term" value="P:central nervous system projection neuron axonogenesis"/>
    <property type="evidence" value="ECO:0007669"/>
    <property type="project" value="TreeGrafter"/>
</dbReference>
<reference evidence="7" key="1">
    <citation type="submission" date="2025-08" db="UniProtKB">
        <authorList>
            <consortium name="RefSeq"/>
        </authorList>
    </citation>
    <scope>IDENTIFICATION</scope>
    <source>
        <tissue evidence="7">Gonads</tissue>
    </source>
</reference>
<evidence type="ECO:0000256" key="4">
    <source>
        <dbReference type="ARBA" id="ARBA00022490"/>
    </source>
</evidence>
<evidence type="ECO:0000313" key="6">
    <source>
        <dbReference type="Proteomes" id="UP000504635"/>
    </source>
</evidence>
<evidence type="ECO:0000313" key="7">
    <source>
        <dbReference type="RefSeq" id="XP_030753538.1"/>
    </source>
</evidence>
<dbReference type="Proteomes" id="UP000504635">
    <property type="component" value="Unplaced"/>
</dbReference>
<comment type="similarity">
    <text evidence="2">Belongs to the KIF-binding protein family.</text>
</comment>
<dbReference type="PANTHER" id="PTHR46321:SF1">
    <property type="entry name" value="KIF-BINDING PROTEIN"/>
    <property type="match status" value="1"/>
</dbReference>
<dbReference type="PANTHER" id="PTHR46321">
    <property type="entry name" value="KIF1-BINDING PROTEIN"/>
    <property type="match status" value="1"/>
</dbReference>
<protein>
    <recommendedName>
        <fullName evidence="3">KIF-binding protein</fullName>
    </recommendedName>
</protein>
<dbReference type="InterPro" id="IPR011990">
    <property type="entry name" value="TPR-like_helical_dom_sf"/>
</dbReference>
<comment type="subcellular location">
    <subcellularLocation>
        <location evidence="1">Cytoplasm</location>
        <location evidence="1">Cytoskeleton</location>
    </subcellularLocation>
</comment>
<dbReference type="GeneID" id="115880468"/>
<dbReference type="OrthoDB" id="409897at2759"/>
<dbReference type="GO" id="GO:1990535">
    <property type="term" value="P:neuron projection maintenance"/>
    <property type="evidence" value="ECO:0007669"/>
    <property type="project" value="TreeGrafter"/>
</dbReference>
<dbReference type="KEGG" id="soy:115880468"/>
<name>A0A6J2XPV8_SITOR</name>
<dbReference type="RefSeq" id="XP_030753538.1">
    <property type="nucleotide sequence ID" value="XM_030897678.1"/>
</dbReference>
<dbReference type="Pfam" id="PF12309">
    <property type="entry name" value="KBP_C"/>
    <property type="match status" value="1"/>
</dbReference>
<keyword evidence="5" id="KW-0206">Cytoskeleton</keyword>
<proteinExistence type="inferred from homology"/>
<dbReference type="InterPro" id="IPR022083">
    <property type="entry name" value="KBP"/>
</dbReference>
<evidence type="ECO:0000256" key="3">
    <source>
        <dbReference type="ARBA" id="ARBA00016840"/>
    </source>
</evidence>
<dbReference type="FunCoup" id="A0A6J2XPV8">
    <property type="interactions" value="1892"/>
</dbReference>
<dbReference type="GO" id="GO:0005856">
    <property type="term" value="C:cytoskeleton"/>
    <property type="evidence" value="ECO:0007669"/>
    <property type="project" value="UniProtKB-SubCell"/>
</dbReference>
<dbReference type="GO" id="GO:0000226">
    <property type="term" value="P:microtubule cytoskeleton organization"/>
    <property type="evidence" value="ECO:0007669"/>
    <property type="project" value="TreeGrafter"/>
</dbReference>
<evidence type="ECO:0000256" key="5">
    <source>
        <dbReference type="ARBA" id="ARBA00023212"/>
    </source>
</evidence>
<gene>
    <name evidence="7" type="primary">LOC115880468</name>
</gene>
<dbReference type="AlphaFoldDB" id="A0A6J2XPV8"/>
<evidence type="ECO:0000256" key="2">
    <source>
        <dbReference type="ARBA" id="ARBA00010305"/>
    </source>
</evidence>
<organism evidence="6 7">
    <name type="scientific">Sitophilus oryzae</name>
    <name type="common">Rice weevil</name>
    <name type="synonym">Curculio oryzae</name>
    <dbReference type="NCBI Taxonomy" id="7048"/>
    <lineage>
        <taxon>Eukaryota</taxon>
        <taxon>Metazoa</taxon>
        <taxon>Ecdysozoa</taxon>
        <taxon>Arthropoda</taxon>
        <taxon>Hexapoda</taxon>
        <taxon>Insecta</taxon>
        <taxon>Pterygota</taxon>
        <taxon>Neoptera</taxon>
        <taxon>Endopterygota</taxon>
        <taxon>Coleoptera</taxon>
        <taxon>Polyphaga</taxon>
        <taxon>Cucujiformia</taxon>
        <taxon>Curculionidae</taxon>
        <taxon>Dryophthorinae</taxon>
        <taxon>Sitophilus</taxon>
    </lineage>
</organism>
<sequence length="598" mass="69846">MIINKETFVDLQEKYEKVIKLLSEGPKSDPENEPYLSKYSARQILVGMKANLENLLRSRESEATAESIHLTAMQATVYYYLGLVAIETDETSTGEKHLEKCKEIIEKHENTPEGILVSLMTYNQFGILWSLRDLDKSKMYLEKADKLYGDFISSNKVPIDIKDLFESNIEVYHVAIAFKNLEKAHTLTLYYLAQIFGKLNEDFKSAIYCHITLQRQLEADDYDPIDWALNSATLSQFFMQKCGFKQARHHLAAASYILEKYKREELVQNSVGNEEFEAALETFNHRSADVARCWTKYGIFLLGKSKDRLLAHTENIDEHCQMTSDLSLMQLTEDTKITREDLQNLSFTGIDVTDLEEEVTDQFVLDFSSAKKVFLKTSDWIKKSQDYYNLDTLASDYIETILDQSQLYLNLLFFEDNPDNQSKLHKRRIDLLEHVINNVNSQYYMSYCRQIWFELGQSYSDIIDIKLDKLRECKDRPKPQALNKINILVEKSIKYYETFIFSFKANISEKEKIIDDGEKAFLRAYFYVAALYGRYITLDKATQLKNTELQYEHYKFIADYCEKHTKAQELIPMELNICKEMILLLPVKILRTKQQLQA</sequence>